<name>A0A9E7SGH5_9CAUD</name>
<accession>A0A9E7SGH5</accession>
<organism evidence="1 2">
    <name type="scientific">Escherichia phage A51.2</name>
    <dbReference type="NCBI Taxonomy" id="2950726"/>
    <lineage>
        <taxon>Viruses</taxon>
        <taxon>Duplodnaviria</taxon>
        <taxon>Heunggongvirae</taxon>
        <taxon>Uroviricota</taxon>
        <taxon>Caudoviricetes</taxon>
        <taxon>Vequintavirinae</taxon>
        <taxon>Vequintavirus</taxon>
        <taxon>Vequintavirus A512</taxon>
    </lineage>
</organism>
<reference evidence="1" key="1">
    <citation type="submission" date="2022-04" db="EMBL/GenBank/DDBJ databases">
        <authorList>
            <person name="Buttimer C.T.H."/>
        </authorList>
    </citation>
    <scope>NUCLEOTIDE SEQUENCE</scope>
</reference>
<sequence length="149" mass="17483">MLSKRECDSISLNSYKKQWFGVEVCRLRLGSYLNFVYYESDSRIVSYEVFYTKNTFELRRKVDGGRTTTQNNWETILPTDVIGSPLNVSEDENLMVHAMMGLDSLELAIYDMSIEAVRLDYIENTLEEGIKKFLSEKLKDHFHKELYLL</sequence>
<dbReference type="Proteomes" id="UP001055682">
    <property type="component" value="Segment"/>
</dbReference>
<evidence type="ECO:0000313" key="2">
    <source>
        <dbReference type="Proteomes" id="UP001055682"/>
    </source>
</evidence>
<dbReference type="EMBL" id="ON286973">
    <property type="protein sequence ID" value="USL84834.1"/>
    <property type="molecule type" value="Genomic_DNA"/>
</dbReference>
<evidence type="ECO:0008006" key="3">
    <source>
        <dbReference type="Google" id="ProtNLM"/>
    </source>
</evidence>
<proteinExistence type="predicted"/>
<gene>
    <name evidence="1" type="ORF">A512_25</name>
</gene>
<keyword evidence="2" id="KW-1185">Reference proteome</keyword>
<evidence type="ECO:0000313" key="1">
    <source>
        <dbReference type="EMBL" id="USL84834.1"/>
    </source>
</evidence>
<protein>
    <recommendedName>
        <fullName evidence="3">Phage protein</fullName>
    </recommendedName>
</protein>